<keyword evidence="5" id="KW-0967">Endosome</keyword>
<evidence type="ECO:0000256" key="10">
    <source>
        <dbReference type="ARBA" id="ARBA00023329"/>
    </source>
</evidence>
<feature type="transmembrane region" description="Helical" evidence="11">
    <location>
        <begin position="42"/>
        <end position="65"/>
    </location>
</feature>
<feature type="transmembrane region" description="Helical" evidence="11">
    <location>
        <begin position="85"/>
        <end position="106"/>
    </location>
</feature>
<organism evidence="13 14">
    <name type="scientific">Rapidithrix thailandica</name>
    <dbReference type="NCBI Taxonomy" id="413964"/>
    <lineage>
        <taxon>Bacteria</taxon>
        <taxon>Pseudomonadati</taxon>
        <taxon>Bacteroidota</taxon>
        <taxon>Cytophagia</taxon>
        <taxon>Cytophagales</taxon>
        <taxon>Flammeovirgaceae</taxon>
        <taxon>Rapidithrix</taxon>
    </lineage>
</organism>
<dbReference type="Proteomes" id="UP001403385">
    <property type="component" value="Unassembled WGS sequence"/>
</dbReference>
<sequence length="213" mass="23948">MEGKKQQQLFQRAWWLALISILYNILEGGISTYFGIDDETLALFGFGMDSFVEVISGLGIAHLYWRLRKHNIAQRDRFEVTALKVTGTAFYLLTVSLVLGASFQLWQQKHPVTTLSGIIIAILSILTMYFLYQHKLSVGRKLNSAPIIADAKCTLTCFRLSLVLLISSLLYEWLHLPYIDAAGSLVIAWFAYKEGKEAFQKARTGALSCGCKD</sequence>
<dbReference type="InterPro" id="IPR027469">
    <property type="entry name" value="Cation_efflux_TMD_sf"/>
</dbReference>
<dbReference type="PANTHER" id="PTHR31937">
    <property type="entry name" value="TRANSMEMBRANE PROTEIN 163"/>
    <property type="match status" value="1"/>
</dbReference>
<keyword evidence="8" id="KW-0770">Synapse</keyword>
<evidence type="ECO:0000256" key="1">
    <source>
        <dbReference type="ARBA" id="ARBA00004146"/>
    </source>
</evidence>
<dbReference type="GO" id="GO:0031410">
    <property type="term" value="C:cytoplasmic vesicle"/>
    <property type="evidence" value="ECO:0007669"/>
    <property type="project" value="UniProtKB-KW"/>
</dbReference>
<feature type="transmembrane region" description="Helical" evidence="11">
    <location>
        <begin position="12"/>
        <end position="36"/>
    </location>
</feature>
<evidence type="ECO:0000313" key="13">
    <source>
        <dbReference type="EMBL" id="MEN7549345.1"/>
    </source>
</evidence>
<feature type="domain" description="Cation efflux protein transmembrane" evidence="12">
    <location>
        <begin position="18"/>
        <end position="195"/>
    </location>
</feature>
<dbReference type="EMBL" id="JBDKWZ010000008">
    <property type="protein sequence ID" value="MEN7549345.1"/>
    <property type="molecule type" value="Genomic_DNA"/>
</dbReference>
<evidence type="ECO:0000313" key="14">
    <source>
        <dbReference type="Proteomes" id="UP001403385"/>
    </source>
</evidence>
<keyword evidence="14" id="KW-1185">Reference proteome</keyword>
<evidence type="ECO:0000256" key="9">
    <source>
        <dbReference type="ARBA" id="ARBA00023136"/>
    </source>
</evidence>
<feature type="transmembrane region" description="Helical" evidence="11">
    <location>
        <begin position="112"/>
        <end position="132"/>
    </location>
</feature>
<comment type="subcellular location">
    <subcellularLocation>
        <location evidence="2">Cytoplasmic vesicle</location>
        <location evidence="2">Secretory vesicle</location>
        <location evidence="2">Synaptic vesicle membrane</location>
        <topology evidence="2">Multi-pass membrane protein</topology>
    </subcellularLocation>
    <subcellularLocation>
        <location evidence="1">Early endosome membrane</location>
    </subcellularLocation>
</comment>
<accession>A0AAW9SA34</accession>
<dbReference type="PANTHER" id="PTHR31937:SF2">
    <property type="entry name" value="TRANSMEMBRANE PROTEIN 163"/>
    <property type="match status" value="1"/>
</dbReference>
<evidence type="ECO:0000256" key="2">
    <source>
        <dbReference type="ARBA" id="ARBA00004644"/>
    </source>
</evidence>
<dbReference type="AlphaFoldDB" id="A0AAW9SA34"/>
<evidence type="ECO:0000259" key="12">
    <source>
        <dbReference type="Pfam" id="PF01545"/>
    </source>
</evidence>
<comment type="similarity">
    <text evidence="3">Belongs to the TMEM163 family.</text>
</comment>
<keyword evidence="7 11" id="KW-1133">Transmembrane helix</keyword>
<keyword evidence="6" id="KW-0862">Zinc</keyword>
<dbReference type="InterPro" id="IPR026765">
    <property type="entry name" value="Tmem163"/>
</dbReference>
<evidence type="ECO:0000256" key="11">
    <source>
        <dbReference type="SAM" id="Phobius"/>
    </source>
</evidence>
<comment type="caution">
    <text evidence="13">The sequence shown here is derived from an EMBL/GenBank/DDBJ whole genome shotgun (WGS) entry which is preliminary data.</text>
</comment>
<evidence type="ECO:0000256" key="6">
    <source>
        <dbReference type="ARBA" id="ARBA00022833"/>
    </source>
</evidence>
<keyword evidence="4 11" id="KW-0812">Transmembrane</keyword>
<evidence type="ECO:0000256" key="7">
    <source>
        <dbReference type="ARBA" id="ARBA00022989"/>
    </source>
</evidence>
<evidence type="ECO:0000256" key="5">
    <source>
        <dbReference type="ARBA" id="ARBA00022753"/>
    </source>
</evidence>
<protein>
    <submittedName>
        <fullName evidence="13">Cation transporter</fullName>
    </submittedName>
</protein>
<dbReference type="SUPFAM" id="SSF161111">
    <property type="entry name" value="Cation efflux protein transmembrane domain-like"/>
    <property type="match status" value="1"/>
</dbReference>
<evidence type="ECO:0000256" key="4">
    <source>
        <dbReference type="ARBA" id="ARBA00022692"/>
    </source>
</evidence>
<reference evidence="13 14" key="1">
    <citation type="submission" date="2024-04" db="EMBL/GenBank/DDBJ databases">
        <title>Novel genus in family Flammeovirgaceae.</title>
        <authorList>
            <person name="Nguyen T.H."/>
            <person name="Vuong T.Q."/>
            <person name="Le H."/>
            <person name="Kim S.-G."/>
        </authorList>
    </citation>
    <scope>NUCLEOTIDE SEQUENCE [LARGE SCALE GENOMIC DNA]</scope>
    <source>
        <strain evidence="13 14">JCM 23209</strain>
    </source>
</reference>
<dbReference type="GO" id="GO:0016020">
    <property type="term" value="C:membrane"/>
    <property type="evidence" value="ECO:0007669"/>
    <property type="project" value="InterPro"/>
</dbReference>
<keyword evidence="10" id="KW-0968">Cytoplasmic vesicle</keyword>
<evidence type="ECO:0000256" key="8">
    <source>
        <dbReference type="ARBA" id="ARBA00023018"/>
    </source>
</evidence>
<dbReference type="GO" id="GO:0008324">
    <property type="term" value="F:monoatomic cation transmembrane transporter activity"/>
    <property type="evidence" value="ECO:0007669"/>
    <property type="project" value="InterPro"/>
</dbReference>
<dbReference type="RefSeq" id="WP_346822121.1">
    <property type="nucleotide sequence ID" value="NZ_JBDKWZ010000008.1"/>
</dbReference>
<dbReference type="Gene3D" id="1.20.1510.10">
    <property type="entry name" value="Cation efflux protein transmembrane domain"/>
    <property type="match status" value="1"/>
</dbReference>
<evidence type="ECO:0000256" key="3">
    <source>
        <dbReference type="ARBA" id="ARBA00008731"/>
    </source>
</evidence>
<dbReference type="InterPro" id="IPR058533">
    <property type="entry name" value="Cation_efflux_TM"/>
</dbReference>
<name>A0AAW9SA34_9BACT</name>
<dbReference type="Pfam" id="PF01545">
    <property type="entry name" value="Cation_efflux"/>
    <property type="match status" value="1"/>
</dbReference>
<gene>
    <name evidence="13" type="ORF">AAG747_15585</name>
</gene>
<keyword evidence="9 11" id="KW-0472">Membrane</keyword>
<proteinExistence type="inferred from homology"/>